<feature type="region of interest" description="Disordered" evidence="1">
    <location>
        <begin position="170"/>
        <end position="260"/>
    </location>
</feature>
<organism evidence="4 5">
    <name type="scientific">Artemisia annua</name>
    <name type="common">Sweet wormwood</name>
    <dbReference type="NCBI Taxonomy" id="35608"/>
    <lineage>
        <taxon>Eukaryota</taxon>
        <taxon>Viridiplantae</taxon>
        <taxon>Streptophyta</taxon>
        <taxon>Embryophyta</taxon>
        <taxon>Tracheophyta</taxon>
        <taxon>Spermatophyta</taxon>
        <taxon>Magnoliopsida</taxon>
        <taxon>eudicotyledons</taxon>
        <taxon>Gunneridae</taxon>
        <taxon>Pentapetalae</taxon>
        <taxon>asterids</taxon>
        <taxon>campanulids</taxon>
        <taxon>Asterales</taxon>
        <taxon>Asteraceae</taxon>
        <taxon>Asteroideae</taxon>
        <taxon>Anthemideae</taxon>
        <taxon>Artemisiinae</taxon>
        <taxon>Artemisia</taxon>
    </lineage>
</organism>
<gene>
    <name evidence="4" type="ORF">CTI12_AA086170</name>
</gene>
<protein>
    <recommendedName>
        <fullName evidence="3">DUF4408 domain-containing protein</fullName>
    </recommendedName>
</protein>
<feature type="domain" description="DUF4408" evidence="3">
    <location>
        <begin position="12"/>
        <end position="42"/>
    </location>
</feature>
<evidence type="ECO:0000256" key="2">
    <source>
        <dbReference type="SAM" id="Phobius"/>
    </source>
</evidence>
<dbReference type="InterPro" id="IPR008480">
    <property type="entry name" value="DUF761_pln"/>
</dbReference>
<keyword evidence="2" id="KW-1133">Transmembrane helix</keyword>
<sequence>MLGGGASMAIASIWTNIANWSTPTILFCVLNLMIAIIFIASNFSNNHHHGNSPRQLTPRSPSMLERVKSVNLSSFYSTTTTQDSHDHYIGDHYQPMEEDSSVNQLSRGSSLLQRVKSINLSFSTSSSTLPIESEQVNSASELTDSEQVNITKELTRAPSFLDRVKSFKLTSPFKSDSPPDDTFTRQDEHFDVPPDHDVVEDHNVTSDNSRYNKLSNASGKSGTNLTKRSTSHLTKSSSEKRVVEPDNDEEDVDRRRPATMRESIGVKDECVNAKADDFIKRFKQQLKLQRLDSLQRFRDMLNRGT</sequence>
<dbReference type="EMBL" id="PKPP01001613">
    <property type="protein sequence ID" value="PWA81248.1"/>
    <property type="molecule type" value="Genomic_DNA"/>
</dbReference>
<keyword evidence="5" id="KW-1185">Reference proteome</keyword>
<dbReference type="Pfam" id="PF05553">
    <property type="entry name" value="DUF761"/>
    <property type="match status" value="1"/>
</dbReference>
<name>A0A2U1P683_ARTAN</name>
<feature type="transmembrane region" description="Helical" evidence="2">
    <location>
        <begin position="20"/>
        <end position="40"/>
    </location>
</feature>
<comment type="caution">
    <text evidence="4">The sequence shown here is derived from an EMBL/GenBank/DDBJ whole genome shotgun (WGS) entry which is preliminary data.</text>
</comment>
<accession>A0A2U1P683</accession>
<feature type="compositionally biased region" description="Basic and acidic residues" evidence="1">
    <location>
        <begin position="182"/>
        <end position="204"/>
    </location>
</feature>
<keyword evidence="2" id="KW-0472">Membrane</keyword>
<evidence type="ECO:0000259" key="3">
    <source>
        <dbReference type="Pfam" id="PF14364"/>
    </source>
</evidence>
<keyword evidence="2" id="KW-0812">Transmembrane</keyword>
<dbReference type="Proteomes" id="UP000245207">
    <property type="component" value="Unassembled WGS sequence"/>
</dbReference>
<evidence type="ECO:0000256" key="1">
    <source>
        <dbReference type="SAM" id="MobiDB-lite"/>
    </source>
</evidence>
<evidence type="ECO:0000313" key="4">
    <source>
        <dbReference type="EMBL" id="PWA81248.1"/>
    </source>
</evidence>
<reference evidence="4 5" key="1">
    <citation type="journal article" date="2018" name="Mol. Plant">
        <title>The genome of Artemisia annua provides insight into the evolution of Asteraceae family and artemisinin biosynthesis.</title>
        <authorList>
            <person name="Shen Q."/>
            <person name="Zhang L."/>
            <person name="Liao Z."/>
            <person name="Wang S."/>
            <person name="Yan T."/>
            <person name="Shi P."/>
            <person name="Liu M."/>
            <person name="Fu X."/>
            <person name="Pan Q."/>
            <person name="Wang Y."/>
            <person name="Lv Z."/>
            <person name="Lu X."/>
            <person name="Zhang F."/>
            <person name="Jiang W."/>
            <person name="Ma Y."/>
            <person name="Chen M."/>
            <person name="Hao X."/>
            <person name="Li L."/>
            <person name="Tang Y."/>
            <person name="Lv G."/>
            <person name="Zhou Y."/>
            <person name="Sun X."/>
            <person name="Brodelius P.E."/>
            <person name="Rose J.K.C."/>
            <person name="Tang K."/>
        </authorList>
    </citation>
    <scope>NUCLEOTIDE SEQUENCE [LARGE SCALE GENOMIC DNA]</scope>
    <source>
        <strain evidence="5">cv. Huhao1</strain>
        <tissue evidence="4">Leaf</tissue>
    </source>
</reference>
<dbReference type="InterPro" id="IPR025520">
    <property type="entry name" value="DUF4408"/>
</dbReference>
<dbReference type="AlphaFoldDB" id="A0A2U1P683"/>
<dbReference type="Pfam" id="PF14364">
    <property type="entry name" value="DUF4408"/>
    <property type="match status" value="1"/>
</dbReference>
<dbReference type="PANTHER" id="PTHR33098:SF101">
    <property type="entry name" value="DUF4408 DOMAIN-CONTAINING PROTEIN"/>
    <property type="match status" value="1"/>
</dbReference>
<proteinExistence type="predicted"/>
<evidence type="ECO:0000313" key="5">
    <source>
        <dbReference type="Proteomes" id="UP000245207"/>
    </source>
</evidence>
<feature type="compositionally biased region" description="Polar residues" evidence="1">
    <location>
        <begin position="205"/>
        <end position="236"/>
    </location>
</feature>
<dbReference type="STRING" id="35608.A0A2U1P683"/>
<dbReference type="OrthoDB" id="1685070at2759"/>
<dbReference type="PANTHER" id="PTHR33098">
    <property type="entry name" value="COTTON FIBER (DUF761)"/>
    <property type="match status" value="1"/>
</dbReference>